<evidence type="ECO:0000313" key="2">
    <source>
        <dbReference type="Proteomes" id="UP000187203"/>
    </source>
</evidence>
<dbReference type="EMBL" id="AWUE01023297">
    <property type="protein sequence ID" value="OMO54227.1"/>
    <property type="molecule type" value="Genomic_DNA"/>
</dbReference>
<dbReference type="Proteomes" id="UP000187203">
    <property type="component" value="Unassembled WGS sequence"/>
</dbReference>
<dbReference type="OrthoDB" id="10619393at2759"/>
<dbReference type="AlphaFoldDB" id="A0A1R3G852"/>
<sequence>MDSEGLNLFDNKSDSGMVYFNGMEEMILKKRMERSKFIRQLAKSILQVYKSKLDGGNLCCVGIGLSYR</sequence>
<accession>A0A1R3G852</accession>
<gene>
    <name evidence="1" type="ORF">COLO4_36549</name>
</gene>
<proteinExistence type="predicted"/>
<reference evidence="2" key="1">
    <citation type="submission" date="2013-09" db="EMBL/GenBank/DDBJ databases">
        <title>Corchorus olitorius genome sequencing.</title>
        <authorList>
            <person name="Alam M."/>
            <person name="Haque M.S."/>
            <person name="Islam M.S."/>
            <person name="Emdad E.M."/>
            <person name="Islam M.M."/>
            <person name="Ahmed B."/>
            <person name="Halim A."/>
            <person name="Hossen Q.M.M."/>
            <person name="Hossain M.Z."/>
            <person name="Ahmed R."/>
            <person name="Khan M.M."/>
            <person name="Islam R."/>
            <person name="Rashid M.M."/>
            <person name="Khan S.A."/>
            <person name="Rahman M.S."/>
            <person name="Alam M."/>
            <person name="Yahiya A.S."/>
            <person name="Khan M.S."/>
            <person name="Azam M.S."/>
            <person name="Haque T."/>
            <person name="Lashkar M.Z.H."/>
            <person name="Akhand A.I."/>
            <person name="Morshed G."/>
            <person name="Roy S."/>
            <person name="Uddin K.S."/>
            <person name="Rabeya T."/>
            <person name="Hossain A.S."/>
            <person name="Chowdhury A."/>
            <person name="Snigdha A.R."/>
            <person name="Mortoza M.S."/>
            <person name="Matin S.A."/>
            <person name="Hoque S.M.E."/>
            <person name="Islam M.K."/>
            <person name="Roy D.K."/>
            <person name="Haider R."/>
            <person name="Moosa M.M."/>
            <person name="Elias S.M."/>
            <person name="Hasan A.M."/>
            <person name="Jahan S."/>
            <person name="Shafiuddin M."/>
            <person name="Mahmood N."/>
            <person name="Shommy N.S."/>
        </authorList>
    </citation>
    <scope>NUCLEOTIDE SEQUENCE [LARGE SCALE GENOMIC DNA]</scope>
    <source>
        <strain evidence="2">cv. O-4</strain>
    </source>
</reference>
<keyword evidence="2" id="KW-1185">Reference proteome</keyword>
<protein>
    <submittedName>
        <fullName evidence="1">Uncharacterized protein</fullName>
    </submittedName>
</protein>
<name>A0A1R3G852_9ROSI</name>
<comment type="caution">
    <text evidence="1">The sequence shown here is derived from an EMBL/GenBank/DDBJ whole genome shotgun (WGS) entry which is preliminary data.</text>
</comment>
<evidence type="ECO:0000313" key="1">
    <source>
        <dbReference type="EMBL" id="OMO54227.1"/>
    </source>
</evidence>
<organism evidence="1 2">
    <name type="scientific">Corchorus olitorius</name>
    <dbReference type="NCBI Taxonomy" id="93759"/>
    <lineage>
        <taxon>Eukaryota</taxon>
        <taxon>Viridiplantae</taxon>
        <taxon>Streptophyta</taxon>
        <taxon>Embryophyta</taxon>
        <taxon>Tracheophyta</taxon>
        <taxon>Spermatophyta</taxon>
        <taxon>Magnoliopsida</taxon>
        <taxon>eudicotyledons</taxon>
        <taxon>Gunneridae</taxon>
        <taxon>Pentapetalae</taxon>
        <taxon>rosids</taxon>
        <taxon>malvids</taxon>
        <taxon>Malvales</taxon>
        <taxon>Malvaceae</taxon>
        <taxon>Grewioideae</taxon>
        <taxon>Apeibeae</taxon>
        <taxon>Corchorus</taxon>
    </lineage>
</organism>